<evidence type="ECO:0000313" key="2">
    <source>
        <dbReference type="EMBL" id="MBB4950318.1"/>
    </source>
</evidence>
<dbReference type="RefSeq" id="WP_184921398.1">
    <property type="nucleotide sequence ID" value="NZ_JACHJR010000001.1"/>
</dbReference>
<evidence type="ECO:0000256" key="1">
    <source>
        <dbReference type="SAM" id="Phobius"/>
    </source>
</evidence>
<dbReference type="Proteomes" id="UP000573327">
    <property type="component" value="Unassembled WGS sequence"/>
</dbReference>
<gene>
    <name evidence="2" type="ORF">F4556_005853</name>
</gene>
<keyword evidence="1" id="KW-0812">Transmembrane</keyword>
<keyword evidence="1" id="KW-1133">Transmembrane helix</keyword>
<feature type="transmembrane region" description="Helical" evidence="1">
    <location>
        <begin position="253"/>
        <end position="272"/>
    </location>
</feature>
<feature type="transmembrane region" description="Helical" evidence="1">
    <location>
        <begin position="51"/>
        <end position="74"/>
    </location>
</feature>
<organism evidence="2 3">
    <name type="scientific">Kitasatospora gansuensis</name>
    <dbReference type="NCBI Taxonomy" id="258050"/>
    <lineage>
        <taxon>Bacteria</taxon>
        <taxon>Bacillati</taxon>
        <taxon>Actinomycetota</taxon>
        <taxon>Actinomycetes</taxon>
        <taxon>Kitasatosporales</taxon>
        <taxon>Streptomycetaceae</taxon>
        <taxon>Kitasatospora</taxon>
    </lineage>
</organism>
<feature type="transmembrane region" description="Helical" evidence="1">
    <location>
        <begin position="86"/>
        <end position="108"/>
    </location>
</feature>
<proteinExistence type="predicted"/>
<evidence type="ECO:0000313" key="3">
    <source>
        <dbReference type="Proteomes" id="UP000573327"/>
    </source>
</evidence>
<accession>A0A7W7SI58</accession>
<feature type="transmembrane region" description="Helical" evidence="1">
    <location>
        <begin position="220"/>
        <end position="241"/>
    </location>
</feature>
<feature type="transmembrane region" description="Helical" evidence="1">
    <location>
        <begin position="128"/>
        <end position="151"/>
    </location>
</feature>
<keyword evidence="3" id="KW-1185">Reference proteome</keyword>
<feature type="transmembrane region" description="Helical" evidence="1">
    <location>
        <begin position="12"/>
        <end position="31"/>
    </location>
</feature>
<name>A0A7W7SI58_9ACTN</name>
<feature type="transmembrane region" description="Helical" evidence="1">
    <location>
        <begin position="292"/>
        <end position="314"/>
    </location>
</feature>
<sequence length="327" mass="33990">MDLTSSGALRRGLCAVAVVATLPYLTLKLLWLCGSTVGFTGEADLSIDADALWVANLVTFGMDAVALLLALAFVRPWGRRVPVGLLVFPMWVATGLLGSIVLELPLIFGAQLVLGDEPPAAQQGWLDPWVFVLVYGGFVLQGLALIAGFVLHARERWAVLLGSRIGDLPRTATLRLQQVLSCVAAGLALPVAAAKLYWALGGDSGLPLSFADGPQRPQRIIAGVTAVLLLAAGAAFLRLAFRLGPDRPLRPTLLTAWLAAGSVFAWGAWTLFADGLRTELPSAADAVPPAASLVSVGQAGAGLLLLVVGAVALLEHASVRADVESAG</sequence>
<dbReference type="EMBL" id="JACHJR010000001">
    <property type="protein sequence ID" value="MBB4950318.1"/>
    <property type="molecule type" value="Genomic_DNA"/>
</dbReference>
<dbReference type="AlphaFoldDB" id="A0A7W7SI58"/>
<reference evidence="2 3" key="1">
    <citation type="submission" date="2020-08" db="EMBL/GenBank/DDBJ databases">
        <title>Sequencing the genomes of 1000 actinobacteria strains.</title>
        <authorList>
            <person name="Klenk H.-P."/>
        </authorList>
    </citation>
    <scope>NUCLEOTIDE SEQUENCE [LARGE SCALE GENOMIC DNA]</scope>
    <source>
        <strain evidence="2 3">DSM 44786</strain>
    </source>
</reference>
<keyword evidence="1" id="KW-0472">Membrane</keyword>
<feature type="transmembrane region" description="Helical" evidence="1">
    <location>
        <begin position="179"/>
        <end position="200"/>
    </location>
</feature>
<comment type="caution">
    <text evidence="2">The sequence shown here is derived from an EMBL/GenBank/DDBJ whole genome shotgun (WGS) entry which is preliminary data.</text>
</comment>
<evidence type="ECO:0008006" key="4">
    <source>
        <dbReference type="Google" id="ProtNLM"/>
    </source>
</evidence>
<protein>
    <recommendedName>
        <fullName evidence="4">LigA protein</fullName>
    </recommendedName>
</protein>